<keyword evidence="3" id="KW-0456">Lyase</keyword>
<dbReference type="PROSITE" id="PS00531">
    <property type="entry name" value="RNASE_T2_2"/>
    <property type="match status" value="1"/>
</dbReference>
<dbReference type="PANTHER" id="PTHR11240">
    <property type="entry name" value="RIBONUCLEASE T2"/>
    <property type="match status" value="1"/>
</dbReference>
<dbReference type="GO" id="GO:0003723">
    <property type="term" value="F:RNA binding"/>
    <property type="evidence" value="ECO:0007669"/>
    <property type="project" value="InterPro"/>
</dbReference>
<evidence type="ECO:0000313" key="5">
    <source>
        <dbReference type="EMBL" id="KAJ7961964.1"/>
    </source>
</evidence>
<dbReference type="InterPro" id="IPR001568">
    <property type="entry name" value="RNase_T2-like"/>
</dbReference>
<feature type="non-terminal residue" evidence="5">
    <location>
        <position position="1"/>
    </location>
</feature>
<organism evidence="5 6">
    <name type="scientific">Quillaja saponaria</name>
    <name type="common">Soap bark tree</name>
    <dbReference type="NCBI Taxonomy" id="32244"/>
    <lineage>
        <taxon>Eukaryota</taxon>
        <taxon>Viridiplantae</taxon>
        <taxon>Streptophyta</taxon>
        <taxon>Embryophyta</taxon>
        <taxon>Tracheophyta</taxon>
        <taxon>Spermatophyta</taxon>
        <taxon>Magnoliopsida</taxon>
        <taxon>eudicotyledons</taxon>
        <taxon>Gunneridae</taxon>
        <taxon>Pentapetalae</taxon>
        <taxon>rosids</taxon>
        <taxon>fabids</taxon>
        <taxon>Fabales</taxon>
        <taxon>Quillajaceae</taxon>
        <taxon>Quillaja</taxon>
    </lineage>
</organism>
<dbReference type="Proteomes" id="UP001163823">
    <property type="component" value="Chromosome 7"/>
</dbReference>
<accession>A0AAD7PP65</accession>
<dbReference type="AlphaFoldDB" id="A0AAD7PP65"/>
<dbReference type="GO" id="GO:0005576">
    <property type="term" value="C:extracellular region"/>
    <property type="evidence" value="ECO:0007669"/>
    <property type="project" value="TreeGrafter"/>
</dbReference>
<dbReference type="SUPFAM" id="SSF55895">
    <property type="entry name" value="Ribonuclease Rh-like"/>
    <property type="match status" value="1"/>
</dbReference>
<dbReference type="InterPro" id="IPR018188">
    <property type="entry name" value="RNase_T2_His_AS_1"/>
</dbReference>
<dbReference type="GO" id="GO:0006401">
    <property type="term" value="P:RNA catabolic process"/>
    <property type="evidence" value="ECO:0007669"/>
    <property type="project" value="TreeGrafter"/>
</dbReference>
<dbReference type="PROSITE" id="PS00530">
    <property type="entry name" value="RNASE_T2_1"/>
    <property type="match status" value="1"/>
</dbReference>
<keyword evidence="2" id="KW-0378">Hydrolase</keyword>
<evidence type="ECO:0000256" key="2">
    <source>
        <dbReference type="ARBA" id="ARBA00022722"/>
    </source>
</evidence>
<keyword evidence="6" id="KW-1185">Reference proteome</keyword>
<evidence type="ECO:0000256" key="3">
    <source>
        <dbReference type="ARBA" id="ARBA00023239"/>
    </source>
</evidence>
<protein>
    <submittedName>
        <fullName evidence="5">Ribonuclease</fullName>
    </submittedName>
</protein>
<dbReference type="PANTHER" id="PTHR11240:SF22">
    <property type="entry name" value="RIBONUCLEASE T2"/>
    <property type="match status" value="1"/>
</dbReference>
<dbReference type="EMBL" id="JARAOO010000007">
    <property type="protein sequence ID" value="KAJ7961964.1"/>
    <property type="molecule type" value="Genomic_DNA"/>
</dbReference>
<proteinExistence type="inferred from homology"/>
<dbReference type="GO" id="GO:0033897">
    <property type="term" value="F:ribonuclease T2 activity"/>
    <property type="evidence" value="ECO:0007669"/>
    <property type="project" value="InterPro"/>
</dbReference>
<dbReference type="Gene3D" id="3.90.730.10">
    <property type="entry name" value="Ribonuclease T2-like"/>
    <property type="match status" value="1"/>
</dbReference>
<dbReference type="InterPro" id="IPR033130">
    <property type="entry name" value="RNase_T2_His_AS_2"/>
</dbReference>
<sequence>SFTTLISNGAFQNNPCHFLILPSYTSESLQSGTFNNSERYQRVTSYYKLALQWPKSYCSTQPRQLRQPCLEPQQFTIHGLWPVDSNDISITCYGNNVPPLPPLGTVRTCPFYNDLVNSWPNLKNGQDNYSFWKHEWTKHGVCSRLKPNKYFEFAIMAYKSLPPLLEKLHPTIRPGHNYSLNLLHAESSKIYQKSVEINCNNRGAQHQFFEVFICFHLRGSISKCPRSFAPTCTGVPNALVLFPN</sequence>
<gene>
    <name evidence="5" type="ORF">O6P43_017253</name>
</gene>
<dbReference type="Pfam" id="PF00445">
    <property type="entry name" value="Ribonuclease_T2"/>
    <property type="match status" value="1"/>
</dbReference>
<dbReference type="KEGG" id="qsa:O6P43_017253"/>
<reference evidence="5" key="1">
    <citation type="journal article" date="2023" name="Science">
        <title>Elucidation of the pathway for biosynthesis of saponin adjuvants from the soapbark tree.</title>
        <authorList>
            <person name="Reed J."/>
            <person name="Orme A."/>
            <person name="El-Demerdash A."/>
            <person name="Owen C."/>
            <person name="Martin L.B.B."/>
            <person name="Misra R.C."/>
            <person name="Kikuchi S."/>
            <person name="Rejzek M."/>
            <person name="Martin A.C."/>
            <person name="Harkess A."/>
            <person name="Leebens-Mack J."/>
            <person name="Louveau T."/>
            <person name="Stephenson M.J."/>
            <person name="Osbourn A."/>
        </authorList>
    </citation>
    <scope>NUCLEOTIDE SEQUENCE</scope>
    <source>
        <strain evidence="5">S10</strain>
    </source>
</reference>
<dbReference type="InterPro" id="IPR036430">
    <property type="entry name" value="RNase_T2-like_sf"/>
</dbReference>
<evidence type="ECO:0000313" key="6">
    <source>
        <dbReference type="Proteomes" id="UP001163823"/>
    </source>
</evidence>
<keyword evidence="2" id="KW-0540">Nuclease</keyword>
<evidence type="ECO:0000256" key="4">
    <source>
        <dbReference type="RuleBase" id="RU004328"/>
    </source>
</evidence>
<evidence type="ECO:0000256" key="1">
    <source>
        <dbReference type="ARBA" id="ARBA00007469"/>
    </source>
</evidence>
<comment type="caution">
    <text evidence="5">The sequence shown here is derived from an EMBL/GenBank/DDBJ whole genome shotgun (WGS) entry which is preliminary data.</text>
</comment>
<name>A0AAD7PP65_QUISA</name>
<comment type="similarity">
    <text evidence="1 4">Belongs to the RNase T2 family.</text>
</comment>